<protein>
    <submittedName>
        <fullName evidence="1">Uncharacterized protein</fullName>
    </submittedName>
</protein>
<dbReference type="OrthoDB" id="4010849at2759"/>
<organism evidence="1 2">
    <name type="scientific">Candida orthopsilosis (strain 90-125)</name>
    <name type="common">Yeast</name>
    <dbReference type="NCBI Taxonomy" id="1136231"/>
    <lineage>
        <taxon>Eukaryota</taxon>
        <taxon>Fungi</taxon>
        <taxon>Dikarya</taxon>
        <taxon>Ascomycota</taxon>
        <taxon>Saccharomycotina</taxon>
        <taxon>Pichiomycetes</taxon>
        <taxon>Debaryomycetaceae</taxon>
        <taxon>Candida/Lodderomyces clade</taxon>
        <taxon>Candida</taxon>
    </lineage>
</organism>
<dbReference type="EMBL" id="HE681720">
    <property type="protein sequence ID" value="CCG22313.1"/>
    <property type="molecule type" value="Genomic_DNA"/>
</dbReference>
<proteinExistence type="predicted"/>
<gene>
    <name evidence="1" type="ORF">CORT_0B06040</name>
</gene>
<dbReference type="Proteomes" id="UP000005018">
    <property type="component" value="Chromosome 2"/>
</dbReference>
<dbReference type="HOGENOM" id="CLU_171960_0_0_1"/>
<name>H8WZW8_CANO9</name>
<dbReference type="KEGG" id="cot:CORT_0B06040"/>
<keyword evidence="2" id="KW-1185">Reference proteome</keyword>
<dbReference type="AlphaFoldDB" id="H8WZW8"/>
<accession>H8WZW8</accession>
<sequence length="91" mass="10841">MTYTRQQKQALISHLKLERSRIAKQNEEVLNKATQQTYQKVIRRLNRVSVSLRQVTLKDVLQVEMRKKLEARSLIRDIQELKKNVLKQKLA</sequence>
<reference evidence="1 2" key="1">
    <citation type="journal article" date="2012" name="PLoS ONE">
        <title>Sequence and analysis of the genome of the pathogenic yeast Candida orthopsilosis.</title>
        <authorList>
            <person name="Riccombeni A."/>
            <person name="Vidanes G."/>
            <person name="Proux-Wera E."/>
            <person name="Wolfe K.H."/>
            <person name="Butler G."/>
        </authorList>
    </citation>
    <scope>NUCLEOTIDE SEQUENCE [LARGE SCALE GENOMIC DNA]</scope>
    <source>
        <strain evidence="1 2">Co 90-125</strain>
    </source>
</reference>
<dbReference type="RefSeq" id="XP_003867750.1">
    <property type="nucleotide sequence ID" value="XM_003867702.1"/>
</dbReference>
<dbReference type="GeneID" id="14538806"/>
<evidence type="ECO:0000313" key="1">
    <source>
        <dbReference type="EMBL" id="CCG22313.1"/>
    </source>
</evidence>
<evidence type="ECO:0000313" key="2">
    <source>
        <dbReference type="Proteomes" id="UP000005018"/>
    </source>
</evidence>